<dbReference type="GO" id="GO:0001897">
    <property type="term" value="P:symbiont-mediated cytolysis of host cell"/>
    <property type="evidence" value="ECO:0007669"/>
    <property type="project" value="UniProtKB-ARBA"/>
</dbReference>
<dbReference type="InterPro" id="IPR011055">
    <property type="entry name" value="Dup_hybrid_motif"/>
</dbReference>
<accession>A0A649VDE0</accession>
<evidence type="ECO:0000313" key="5">
    <source>
        <dbReference type="EMBL" id="QGJ90358.1"/>
    </source>
</evidence>
<evidence type="ECO:0000256" key="3">
    <source>
        <dbReference type="SAM" id="MobiDB-lite"/>
    </source>
</evidence>
<feature type="domain" description="N-acetylmuramoyl-L-alanine amidase" evidence="4">
    <location>
        <begin position="186"/>
        <end position="321"/>
    </location>
</feature>
<dbReference type="SUPFAM" id="SSF51261">
    <property type="entry name" value="Duplicated hybrid motif"/>
    <property type="match status" value="1"/>
</dbReference>
<dbReference type="Proteomes" id="UP000422993">
    <property type="component" value="Segment"/>
</dbReference>
<dbReference type="InterPro" id="IPR036505">
    <property type="entry name" value="Amidase/PGRP_sf"/>
</dbReference>
<dbReference type="SMART" id="SM00644">
    <property type="entry name" value="Ami_2"/>
    <property type="match status" value="1"/>
</dbReference>
<dbReference type="Pfam" id="PF01551">
    <property type="entry name" value="Peptidase_M23"/>
    <property type="match status" value="1"/>
</dbReference>
<dbReference type="InterPro" id="IPR016047">
    <property type="entry name" value="M23ase_b-sheet_dom"/>
</dbReference>
<keyword evidence="1" id="KW-0929">Antimicrobial</keyword>
<dbReference type="GO" id="GO:0008745">
    <property type="term" value="F:N-acetylmuramoyl-L-alanine amidase activity"/>
    <property type="evidence" value="ECO:0007669"/>
    <property type="project" value="InterPro"/>
</dbReference>
<dbReference type="KEGG" id="vg:55624564"/>
<evidence type="ECO:0000313" key="6">
    <source>
        <dbReference type="Proteomes" id="UP000422993"/>
    </source>
</evidence>
<dbReference type="GO" id="GO:0004222">
    <property type="term" value="F:metalloendopeptidase activity"/>
    <property type="evidence" value="ECO:0007669"/>
    <property type="project" value="TreeGrafter"/>
</dbReference>
<keyword evidence="6" id="KW-1185">Reference proteome</keyword>
<sequence>MMARQWPLPRNSYTISSRFAGRTNPVTGKPENHSGTDFAVPDGTPFYACAGGTVQHIGAATGYGQWIVIDHPDSEGGGCTEYGHMWNAFATGLKQGHTVHSGQLIGYVGSNGQSTGPHLHLTVWERGYGGKRIDPETWLAGSPHPNDPKPTQGGQMVRRNPNHRGDPLFLVELLRAFGVDTREFNNWRNRGHGDFNVIWGIVIHHTGGNNASAASIANGSPNLAGPVSQIHLARNAVATVVAAGIAWHAGLGSWPGIQKNNANAVTIGIEANSDGVTPWPPAMLDAYYRICAAICWYLGLPATRVIGHKDWAAVQGKWDPGLINVKDFQRRVQHYIDHPPFMQLPPAEQLTEAGEPMAFWEEMLGSLVTPGKKFKRKDFIQLIDYHATHANEQSKRAADNSDKMIKEMTLLREDIANLTRVIADKEAGK</sequence>
<dbReference type="Pfam" id="PF01510">
    <property type="entry name" value="Amidase_2"/>
    <property type="match status" value="1"/>
</dbReference>
<dbReference type="GeneID" id="55624564"/>
<dbReference type="Gene3D" id="3.40.80.10">
    <property type="entry name" value="Peptidoglycan recognition protein-like"/>
    <property type="match status" value="1"/>
</dbReference>
<organism evidence="5 6">
    <name type="scientific">Gordonia phage Crocheter</name>
    <dbReference type="NCBI Taxonomy" id="2656532"/>
    <lineage>
        <taxon>Viruses</taxon>
        <taxon>Duplodnaviria</taxon>
        <taxon>Heunggongvirae</taxon>
        <taxon>Uroviricota</taxon>
        <taxon>Caudoviricetes</taxon>
        <taxon>Deejayvirinae</taxon>
        <taxon>Kenoshavirus</taxon>
        <taxon>Kenoshavirus crocheter</taxon>
    </lineage>
</organism>
<dbReference type="CDD" id="cd06583">
    <property type="entry name" value="PGRP"/>
    <property type="match status" value="1"/>
</dbReference>
<gene>
    <name evidence="5" type="primary">12</name>
    <name evidence="5" type="ORF">PBI_CROCHETER_12</name>
</gene>
<dbReference type="EMBL" id="MN585996">
    <property type="protein sequence ID" value="QGJ90358.1"/>
    <property type="molecule type" value="Genomic_DNA"/>
</dbReference>
<dbReference type="PANTHER" id="PTHR21666:SF270">
    <property type="entry name" value="MUREIN HYDROLASE ACTIVATOR ENVC"/>
    <property type="match status" value="1"/>
</dbReference>
<dbReference type="GO" id="GO:0042742">
    <property type="term" value="P:defense response to bacterium"/>
    <property type="evidence" value="ECO:0007669"/>
    <property type="project" value="UniProtKB-KW"/>
</dbReference>
<dbReference type="PANTHER" id="PTHR21666">
    <property type="entry name" value="PEPTIDASE-RELATED"/>
    <property type="match status" value="1"/>
</dbReference>
<evidence type="ECO:0000256" key="2">
    <source>
        <dbReference type="ARBA" id="ARBA00022638"/>
    </source>
</evidence>
<dbReference type="GO" id="GO:0009253">
    <property type="term" value="P:peptidoglycan catabolic process"/>
    <property type="evidence" value="ECO:0007669"/>
    <property type="project" value="InterPro"/>
</dbReference>
<name>A0A649VDE0_9CAUD</name>
<dbReference type="CDD" id="cd12797">
    <property type="entry name" value="M23_peptidase"/>
    <property type="match status" value="1"/>
</dbReference>
<dbReference type="InterPro" id="IPR002502">
    <property type="entry name" value="Amidase_domain"/>
</dbReference>
<proteinExistence type="predicted"/>
<evidence type="ECO:0000256" key="1">
    <source>
        <dbReference type="ARBA" id="ARBA00022529"/>
    </source>
</evidence>
<protein>
    <submittedName>
        <fullName evidence="5">Lysin A</fullName>
    </submittedName>
</protein>
<feature type="region of interest" description="Disordered" evidence="3">
    <location>
        <begin position="138"/>
        <end position="161"/>
    </location>
</feature>
<reference evidence="5 6" key="1">
    <citation type="submission" date="2019-10" db="EMBL/GenBank/DDBJ databases">
        <authorList>
            <person name="Divens A.M."/>
            <person name="Garlena R.A."/>
            <person name="Russell D.A."/>
            <person name="Pope W.H."/>
            <person name="Jacobs-Sera D."/>
            <person name="Hatfull G.F."/>
        </authorList>
    </citation>
    <scope>NUCLEOTIDE SEQUENCE [LARGE SCALE GENOMIC DNA]</scope>
</reference>
<evidence type="ECO:0000259" key="4">
    <source>
        <dbReference type="SMART" id="SM00644"/>
    </source>
</evidence>
<dbReference type="RefSeq" id="YP_009853875.1">
    <property type="nucleotide sequence ID" value="NC_048825.1"/>
</dbReference>
<dbReference type="SUPFAM" id="SSF55846">
    <property type="entry name" value="N-acetylmuramoyl-L-alanine amidase-like"/>
    <property type="match status" value="1"/>
</dbReference>
<dbReference type="Gene3D" id="2.70.70.10">
    <property type="entry name" value="Glucose Permease (Domain IIA)"/>
    <property type="match status" value="1"/>
</dbReference>
<dbReference type="InterPro" id="IPR050570">
    <property type="entry name" value="Cell_wall_metabolism_enzyme"/>
</dbReference>
<keyword evidence="2" id="KW-0081">Bacteriolytic enzyme</keyword>